<name>A0ABR2J6V9_9PEZI</name>
<dbReference type="InterPro" id="IPR021889">
    <property type="entry name" value="DUF3500"/>
</dbReference>
<accession>A0ABR2J6V9</accession>
<gene>
    <name evidence="1" type="ORF">PGQ11_003918</name>
</gene>
<organism evidence="1 2">
    <name type="scientific">Apiospora arundinis</name>
    <dbReference type="NCBI Taxonomy" id="335852"/>
    <lineage>
        <taxon>Eukaryota</taxon>
        <taxon>Fungi</taxon>
        <taxon>Dikarya</taxon>
        <taxon>Ascomycota</taxon>
        <taxon>Pezizomycotina</taxon>
        <taxon>Sordariomycetes</taxon>
        <taxon>Xylariomycetidae</taxon>
        <taxon>Amphisphaeriales</taxon>
        <taxon>Apiosporaceae</taxon>
        <taxon>Apiospora</taxon>
    </lineage>
</organism>
<dbReference type="Proteomes" id="UP001390339">
    <property type="component" value="Unassembled WGS sequence"/>
</dbReference>
<keyword evidence="2" id="KW-1185">Reference proteome</keyword>
<evidence type="ECO:0000313" key="1">
    <source>
        <dbReference type="EMBL" id="KAK8873404.1"/>
    </source>
</evidence>
<dbReference type="EMBL" id="JAPCWZ010000003">
    <property type="protein sequence ID" value="KAK8873404.1"/>
    <property type="molecule type" value="Genomic_DNA"/>
</dbReference>
<dbReference type="PANTHER" id="PTHR37489:SF1">
    <property type="entry name" value="DUF3500 DOMAIN-CONTAINING PROTEIN"/>
    <property type="match status" value="1"/>
</dbReference>
<dbReference type="Pfam" id="PF12006">
    <property type="entry name" value="DUF3500"/>
    <property type="match status" value="1"/>
</dbReference>
<protein>
    <recommendedName>
        <fullName evidence="3">DUF3500 domain-containing protein</fullName>
    </recommendedName>
</protein>
<dbReference type="PANTHER" id="PTHR37489">
    <property type="entry name" value="DUF3500 DOMAIN-CONTAINING PROTEIN"/>
    <property type="match status" value="1"/>
</dbReference>
<reference evidence="1 2" key="1">
    <citation type="journal article" date="2024" name="IMA Fungus">
        <title>Apiospora arundinis, a panoply of carbohydrate-active enzymes and secondary metabolites.</title>
        <authorList>
            <person name="Sorensen T."/>
            <person name="Petersen C."/>
            <person name="Muurmann A.T."/>
            <person name="Christiansen J.V."/>
            <person name="Brundto M.L."/>
            <person name="Overgaard C.K."/>
            <person name="Boysen A.T."/>
            <person name="Wollenberg R.D."/>
            <person name="Larsen T.O."/>
            <person name="Sorensen J.L."/>
            <person name="Nielsen K.L."/>
            <person name="Sondergaard T.E."/>
        </authorList>
    </citation>
    <scope>NUCLEOTIDE SEQUENCE [LARGE SCALE GENOMIC DNA]</scope>
    <source>
        <strain evidence="1 2">AAU 773</strain>
    </source>
</reference>
<evidence type="ECO:0008006" key="3">
    <source>
        <dbReference type="Google" id="ProtNLM"/>
    </source>
</evidence>
<comment type="caution">
    <text evidence="1">The sequence shown here is derived from an EMBL/GenBank/DDBJ whole genome shotgun (WGS) entry which is preliminary data.</text>
</comment>
<sequence>MTASGPEVILKPRGSNSYLPRLDIVMASEQELVAESQTFREYLPDLATPRFTRIAECDAYSHAAELVDHQRPPWLYALYQHWLKLLKEPFRGVTNDGNVRSGLFQPRDEGVPIADIVKATNKVLEQLTDAQREKTLFHIDSPQWRTWSNPEFLLSDKGVRLDQIPSGLRADVLSVLETALSPEGYAKAVAAMRVNHFLGTLVKAPEVMNEFSYNFCIFGEPDPQEPWGFSFYGHHLCLSVFFRGTQIVVSPWFTGAEPNLIDDGPYKGTRILHEEERLGLQLMQTLSPEQQATARIYEHMKDDKMPKGRWNHDDQRHLLGAYRDNRVVPYEGIVVTSLPAAQQDTVSQILEQYLLYLPARARQLKLDDCRAWYKETYFSWIGGYGAGDPFYFRIQSPVVVVEFDHHSGVFLTNQEPKRFHIHTLLRTPNAGDYGFALRSLKRDGEINQEFIWEG</sequence>
<proteinExistence type="predicted"/>
<evidence type="ECO:0000313" key="2">
    <source>
        <dbReference type="Proteomes" id="UP001390339"/>
    </source>
</evidence>